<feature type="compositionally biased region" description="Basic and acidic residues" evidence="1">
    <location>
        <begin position="200"/>
        <end position="209"/>
    </location>
</feature>
<organism evidence="3 4">
    <name type="scientific">Nonomuraea corallina</name>
    <dbReference type="NCBI Taxonomy" id="2989783"/>
    <lineage>
        <taxon>Bacteria</taxon>
        <taxon>Bacillati</taxon>
        <taxon>Actinomycetota</taxon>
        <taxon>Actinomycetes</taxon>
        <taxon>Streptosporangiales</taxon>
        <taxon>Streptosporangiaceae</taxon>
        <taxon>Nonomuraea</taxon>
    </lineage>
</organism>
<proteinExistence type="predicted"/>
<evidence type="ECO:0000259" key="2">
    <source>
        <dbReference type="Pfam" id="PF01323"/>
    </source>
</evidence>
<dbReference type="InterPro" id="IPR011767">
    <property type="entry name" value="GLR_AS"/>
</dbReference>
<accession>A0ABT4SCP5</accession>
<dbReference type="InterPro" id="IPR036249">
    <property type="entry name" value="Thioredoxin-like_sf"/>
</dbReference>
<feature type="domain" description="DSBA-like thioredoxin" evidence="2">
    <location>
        <begin position="6"/>
        <end position="190"/>
    </location>
</feature>
<dbReference type="PANTHER" id="PTHR13887:SF33">
    <property type="entry name" value="ISOMERASE"/>
    <property type="match status" value="1"/>
</dbReference>
<dbReference type="PANTHER" id="PTHR13887">
    <property type="entry name" value="GLUTATHIONE S-TRANSFERASE KAPPA"/>
    <property type="match status" value="1"/>
</dbReference>
<evidence type="ECO:0000313" key="3">
    <source>
        <dbReference type="EMBL" id="MDA0634987.1"/>
    </source>
</evidence>
<comment type="caution">
    <text evidence="3">The sequence shown here is derived from an EMBL/GenBank/DDBJ whole genome shotgun (WGS) entry which is preliminary data.</text>
</comment>
<gene>
    <name evidence="3" type="ORF">OUY22_16320</name>
</gene>
<dbReference type="SUPFAM" id="SSF52833">
    <property type="entry name" value="Thioredoxin-like"/>
    <property type="match status" value="1"/>
</dbReference>
<evidence type="ECO:0000256" key="1">
    <source>
        <dbReference type="SAM" id="MobiDB-lite"/>
    </source>
</evidence>
<keyword evidence="4" id="KW-1185">Reference proteome</keyword>
<feature type="region of interest" description="Disordered" evidence="1">
    <location>
        <begin position="197"/>
        <end position="218"/>
    </location>
</feature>
<dbReference type="EMBL" id="JAPNNL010000056">
    <property type="protein sequence ID" value="MDA0634987.1"/>
    <property type="molecule type" value="Genomic_DNA"/>
</dbReference>
<evidence type="ECO:0000313" key="4">
    <source>
        <dbReference type="Proteomes" id="UP001144036"/>
    </source>
</evidence>
<dbReference type="Pfam" id="PF01323">
    <property type="entry name" value="DSBA"/>
    <property type="match status" value="1"/>
</dbReference>
<reference evidence="3" key="1">
    <citation type="submission" date="2022-11" db="EMBL/GenBank/DDBJ databases">
        <title>Nonomuraea corallina sp. nov., a new species of the genus Nonomuraea isolated from sea side sediment in Thai sea.</title>
        <authorList>
            <person name="Ngamcharungchit C."/>
            <person name="Matsumoto A."/>
            <person name="Suriyachadkun C."/>
            <person name="Panbangred W."/>
            <person name="Inahashi Y."/>
            <person name="Intra B."/>
        </authorList>
    </citation>
    <scope>NUCLEOTIDE SEQUENCE</scope>
    <source>
        <strain evidence="3">MCN248</strain>
    </source>
</reference>
<dbReference type="RefSeq" id="WP_270155821.1">
    <property type="nucleotide sequence ID" value="NZ_JAPNNL010000056.1"/>
</dbReference>
<protein>
    <submittedName>
        <fullName evidence="3">DsbA family protein</fullName>
    </submittedName>
</protein>
<dbReference type="Gene3D" id="3.40.30.10">
    <property type="entry name" value="Glutaredoxin"/>
    <property type="match status" value="1"/>
</dbReference>
<dbReference type="InterPro" id="IPR001853">
    <property type="entry name" value="DSBA-like_thioredoxin_dom"/>
</dbReference>
<name>A0ABT4SCP5_9ACTN</name>
<dbReference type="PROSITE" id="PS00195">
    <property type="entry name" value="GLUTAREDOXIN_1"/>
    <property type="match status" value="1"/>
</dbReference>
<sequence length="218" mass="24743">MATQADVFIDYVCPFCFLVEPAIEELRRERDVRVTIRPFELRPDSVPTLRPEDEYLPRVWKDAVYPMAERVGLPMTLPSVSPQPRTEKAFMVLQLAQERGKAEAYTEAMFKAFFQQDRNIGEDEVIIDVATSVGLDRAEAEQALHSEERRVRQRRDQDYAVNVVGIDAVPGIVIGGHLLRGVPSATRLKKVVDQLTAQEAGHRAPRAESRLSSVRHHR</sequence>
<dbReference type="Proteomes" id="UP001144036">
    <property type="component" value="Unassembled WGS sequence"/>
</dbReference>